<protein>
    <submittedName>
        <fullName evidence="5">Uncharacterized protein</fullName>
    </submittedName>
</protein>
<feature type="region of interest" description="Disordered" evidence="3">
    <location>
        <begin position="185"/>
        <end position="211"/>
    </location>
</feature>
<keyword evidence="4" id="KW-0812">Transmembrane</keyword>
<dbReference type="PANTHER" id="PTHR32385:SF23">
    <property type="entry name" value="NUCLEOTIDE-DIPHOSPHO-SUGAR TRANSFERASE"/>
    <property type="match status" value="1"/>
</dbReference>
<dbReference type="InterPro" id="IPR007577">
    <property type="entry name" value="GlycoTrfase_DXD_sugar-bd_CS"/>
</dbReference>
<gene>
    <name evidence="5" type="ORF">HO173_012840</name>
</gene>
<dbReference type="Pfam" id="PF04488">
    <property type="entry name" value="Gly_transf_sug"/>
    <property type="match status" value="1"/>
</dbReference>
<proteinExistence type="inferred from homology"/>
<feature type="compositionally biased region" description="Polar residues" evidence="3">
    <location>
        <begin position="189"/>
        <end position="211"/>
    </location>
</feature>
<evidence type="ECO:0000313" key="5">
    <source>
        <dbReference type="EMBL" id="KAF6225316.1"/>
    </source>
</evidence>
<evidence type="ECO:0000313" key="6">
    <source>
        <dbReference type="Proteomes" id="UP000578531"/>
    </source>
</evidence>
<keyword evidence="4" id="KW-0472">Membrane</keyword>
<dbReference type="InterPro" id="IPR051706">
    <property type="entry name" value="Glycosyltransferase_domain"/>
</dbReference>
<feature type="transmembrane region" description="Helical" evidence="4">
    <location>
        <begin position="12"/>
        <end position="28"/>
    </location>
</feature>
<dbReference type="GeneID" id="59294473"/>
<evidence type="ECO:0000256" key="2">
    <source>
        <dbReference type="ARBA" id="ARBA00022679"/>
    </source>
</evidence>
<dbReference type="SUPFAM" id="SSF53448">
    <property type="entry name" value="Nucleotide-diphospho-sugar transferases"/>
    <property type="match status" value="1"/>
</dbReference>
<comment type="caution">
    <text evidence="5">The sequence shown here is derived from an EMBL/GenBank/DDBJ whole genome shotgun (WGS) entry which is preliminary data.</text>
</comment>
<keyword evidence="6" id="KW-1185">Reference proteome</keyword>
<dbReference type="GO" id="GO:0000030">
    <property type="term" value="F:mannosyltransferase activity"/>
    <property type="evidence" value="ECO:0007669"/>
    <property type="project" value="TreeGrafter"/>
</dbReference>
<dbReference type="AlphaFoldDB" id="A0A8H6CLH1"/>
<evidence type="ECO:0000256" key="1">
    <source>
        <dbReference type="ARBA" id="ARBA00009003"/>
    </source>
</evidence>
<comment type="similarity">
    <text evidence="1">Belongs to the glycosyltransferase 32 family.</text>
</comment>
<reference evidence="5 6" key="1">
    <citation type="journal article" date="2020" name="Genomics">
        <title>Complete, high-quality genomes from long-read metagenomic sequencing of two wolf lichen thalli reveals enigmatic genome architecture.</title>
        <authorList>
            <person name="McKenzie S.K."/>
            <person name="Walston R.F."/>
            <person name="Allen J.L."/>
        </authorList>
    </citation>
    <scope>NUCLEOTIDE SEQUENCE [LARGE SCALE GENOMIC DNA]</scope>
    <source>
        <strain evidence="5">WasteWater2</strain>
    </source>
</reference>
<dbReference type="EMBL" id="JACCJC010000106">
    <property type="protein sequence ID" value="KAF6225316.1"/>
    <property type="molecule type" value="Genomic_DNA"/>
</dbReference>
<dbReference type="GO" id="GO:0016020">
    <property type="term" value="C:membrane"/>
    <property type="evidence" value="ECO:0007669"/>
    <property type="project" value="GOC"/>
</dbReference>
<keyword evidence="2" id="KW-0808">Transferase</keyword>
<evidence type="ECO:0000256" key="4">
    <source>
        <dbReference type="SAM" id="Phobius"/>
    </source>
</evidence>
<dbReference type="PANTHER" id="PTHR32385">
    <property type="entry name" value="MANNOSYL PHOSPHORYLINOSITOL CERAMIDE SYNTHASE"/>
    <property type="match status" value="1"/>
</dbReference>
<dbReference type="RefSeq" id="XP_037158445.1">
    <property type="nucleotide sequence ID" value="XM_037314674.1"/>
</dbReference>
<keyword evidence="4" id="KW-1133">Transmembrane helix</keyword>
<sequence>MRSLRHRTLSSTIALPLVLLVCFVFYTLKTPTKESSPFLFRLQPGHHLPISPLHSAAAPKARQISPAELMARPPPHSGPHMPKLLHQSWSTTILPSKFEQWSLSCRDMNPDFEWVLWTDEDNRRLVEKYAPEFLVKYDGLKSEIYRADAVRNLYMFVFGGVYADLDTECLRPYEALFAQHNISSSSQSGFTSIQNPTHTPTSDAAPTSTFPTTSYNAGPQTAFLARMGADNSKKHSIPNAWLASTPSHPFWLLPLDLVSKGTKPYGDWPEAVTGPDALFYLVNEYLREYRSDNDHGASLDEVLLKSELKEMYVRSLGEKNIRASAEVGMHQLVLLGKEMIFPYWWGEKELEGVCKAGEEGFDPETCKDVLDVQALGSWSITYWSHSWDQEGGHDEGHLSAMGSWSFRGGRMSRRATNRKRGR</sequence>
<dbReference type="Proteomes" id="UP000578531">
    <property type="component" value="Unassembled WGS sequence"/>
</dbReference>
<dbReference type="Gene3D" id="3.90.550.20">
    <property type="match status" value="1"/>
</dbReference>
<name>A0A8H6CLH1_9LECA</name>
<dbReference type="InterPro" id="IPR029044">
    <property type="entry name" value="Nucleotide-diphossugar_trans"/>
</dbReference>
<dbReference type="GO" id="GO:0051999">
    <property type="term" value="P:mannosyl-inositol phosphorylceramide biosynthetic process"/>
    <property type="evidence" value="ECO:0007669"/>
    <property type="project" value="TreeGrafter"/>
</dbReference>
<dbReference type="OrthoDB" id="3647at2759"/>
<organism evidence="5 6">
    <name type="scientific">Letharia columbiana</name>
    <dbReference type="NCBI Taxonomy" id="112416"/>
    <lineage>
        <taxon>Eukaryota</taxon>
        <taxon>Fungi</taxon>
        <taxon>Dikarya</taxon>
        <taxon>Ascomycota</taxon>
        <taxon>Pezizomycotina</taxon>
        <taxon>Lecanoromycetes</taxon>
        <taxon>OSLEUM clade</taxon>
        <taxon>Lecanoromycetidae</taxon>
        <taxon>Lecanorales</taxon>
        <taxon>Lecanorineae</taxon>
        <taxon>Parmeliaceae</taxon>
        <taxon>Letharia</taxon>
    </lineage>
</organism>
<accession>A0A8H6CLH1</accession>
<evidence type="ECO:0000256" key="3">
    <source>
        <dbReference type="SAM" id="MobiDB-lite"/>
    </source>
</evidence>